<dbReference type="GO" id="GO:0003677">
    <property type="term" value="F:DNA binding"/>
    <property type="evidence" value="ECO:0007669"/>
    <property type="project" value="InterPro"/>
</dbReference>
<accession>A0A1I5TCQ8</accession>
<dbReference type="AlphaFoldDB" id="A0A1I5TCQ8"/>
<dbReference type="Pfam" id="PF01076">
    <property type="entry name" value="Mob_Pre"/>
    <property type="match status" value="1"/>
</dbReference>
<dbReference type="InterPro" id="IPR001668">
    <property type="entry name" value="Mob_Pre"/>
</dbReference>
<protein>
    <submittedName>
        <fullName evidence="3">Plasmid recombination enzyme</fullName>
    </submittedName>
</protein>
<proteinExistence type="inferred from homology"/>
<dbReference type="STRING" id="306540.SAMN05421839_1722"/>
<gene>
    <name evidence="3" type="ORF">SAMN05421839_1722</name>
</gene>
<keyword evidence="2" id="KW-0175">Coiled coil</keyword>
<dbReference type="EMBL" id="FOXC01000072">
    <property type="protein sequence ID" value="SFP80206.1"/>
    <property type="molecule type" value="Genomic_DNA"/>
</dbReference>
<feature type="coiled-coil region" evidence="2">
    <location>
        <begin position="185"/>
        <end position="219"/>
    </location>
</feature>
<evidence type="ECO:0000313" key="3">
    <source>
        <dbReference type="EMBL" id="SFP80206.1"/>
    </source>
</evidence>
<comment type="similarity">
    <text evidence="1">Belongs to the plasmid mobilization pre family.</text>
</comment>
<evidence type="ECO:0000313" key="4">
    <source>
        <dbReference type="Proteomes" id="UP000242243"/>
    </source>
</evidence>
<organism evidence="3 4">
    <name type="scientific">Halolactibacillus halophilus</name>
    <dbReference type="NCBI Taxonomy" id="306540"/>
    <lineage>
        <taxon>Bacteria</taxon>
        <taxon>Bacillati</taxon>
        <taxon>Bacillota</taxon>
        <taxon>Bacilli</taxon>
        <taxon>Bacillales</taxon>
        <taxon>Bacillaceae</taxon>
        <taxon>Halolactibacillus</taxon>
    </lineage>
</organism>
<feature type="coiled-coil region" evidence="2">
    <location>
        <begin position="280"/>
        <end position="328"/>
    </location>
</feature>
<evidence type="ECO:0000256" key="1">
    <source>
        <dbReference type="ARBA" id="ARBA00010657"/>
    </source>
</evidence>
<evidence type="ECO:0000256" key="2">
    <source>
        <dbReference type="SAM" id="Coils"/>
    </source>
</evidence>
<sequence>MSYAVCRMEKMKSHDLKGMQFHNQRERESKTNSDIDKTWSHENYDLVNQGNIDYNERVKDIIESQKISPRKTWKDAVLVNELLITSDKDFFDALDPSEQKRFFEESYKLFAERYGKQNIAYATVHVDEKTPHLHLGVVPMRDGKLQGKNVFNRNELLAIQEEFPKHMQKCGFDLERGVPSDRKHLDMARYKLQTTQEKINSLENELAEKEHRRTQLNESIEKTNGLLKALKKSDENSKEIDMINYKESGLIGPKTVKLALSDFESMKTKARASEAFKIENKVVSARNKQLSQENNELKLKNKGLNRENQALKHENRDLTKQNMFLTRTLESLKYALKEHVKDFDYILGAIKSLVLDNMKVTNKAKYLSDDEERLGAKVMWTLCQGHLKKDSHETSNKYCSL</sequence>
<dbReference type="Gene3D" id="3.30.930.30">
    <property type="match status" value="1"/>
</dbReference>
<reference evidence="3 4" key="1">
    <citation type="submission" date="2016-10" db="EMBL/GenBank/DDBJ databases">
        <authorList>
            <person name="de Groot N.N."/>
        </authorList>
    </citation>
    <scope>NUCLEOTIDE SEQUENCE [LARGE SCALE GENOMIC DNA]</scope>
    <source>
        <strain evidence="3 4">DSM 17073</strain>
    </source>
</reference>
<dbReference type="NCBIfam" id="NF041497">
    <property type="entry name" value="MobV"/>
    <property type="match status" value="1"/>
</dbReference>
<name>A0A1I5TCQ8_9BACI</name>
<dbReference type="OrthoDB" id="9800759at2"/>
<dbReference type="RefSeq" id="WP_089834055.1">
    <property type="nucleotide sequence ID" value="NZ_FOXC01000072.1"/>
</dbReference>
<dbReference type="GO" id="GO:0006310">
    <property type="term" value="P:DNA recombination"/>
    <property type="evidence" value="ECO:0007669"/>
    <property type="project" value="InterPro"/>
</dbReference>
<dbReference type="CDD" id="cd17242">
    <property type="entry name" value="MobM_relaxase"/>
    <property type="match status" value="1"/>
</dbReference>
<dbReference type="Proteomes" id="UP000242243">
    <property type="component" value="Unassembled WGS sequence"/>
</dbReference>